<evidence type="ECO:0000256" key="2">
    <source>
        <dbReference type="PIRSR" id="PIRSR601310-3"/>
    </source>
</evidence>
<sequence length="113" mass="12665">MACLFCQIVEGTQPADIVYTDEDVIGFRDINPQAPQHVLFIPRRHVSTINDFGSEDAALIGRLTLAAQDYARQQGFDEEGYRVVMNCNHLAGQTVYHVHLHLLAGRPLHWPPG</sequence>
<reference evidence="5 6" key="1">
    <citation type="submission" date="2019-03" db="EMBL/GenBank/DDBJ databases">
        <title>Genomic Encyclopedia of Type Strains, Phase IV (KMG-IV): sequencing the most valuable type-strain genomes for metagenomic binning, comparative biology and taxonomic classification.</title>
        <authorList>
            <person name="Goeker M."/>
        </authorList>
    </citation>
    <scope>NUCLEOTIDE SEQUENCE [LARGE SCALE GENOMIC DNA]</scope>
    <source>
        <strain evidence="5 6">DSM 16326</strain>
    </source>
</reference>
<evidence type="ECO:0000256" key="1">
    <source>
        <dbReference type="PIRSR" id="PIRSR601310-1"/>
    </source>
</evidence>
<protein>
    <submittedName>
        <fullName evidence="5">Histidine triad (HIT) family protein</fullName>
    </submittedName>
</protein>
<dbReference type="PROSITE" id="PS00892">
    <property type="entry name" value="HIT_1"/>
    <property type="match status" value="1"/>
</dbReference>
<evidence type="ECO:0000259" key="4">
    <source>
        <dbReference type="PROSITE" id="PS51084"/>
    </source>
</evidence>
<dbReference type="EMBL" id="SOQX01000007">
    <property type="protein sequence ID" value="TDX99600.1"/>
    <property type="molecule type" value="Genomic_DNA"/>
</dbReference>
<dbReference type="AlphaFoldDB" id="A0A4R8IGB4"/>
<feature type="short sequence motif" description="Histidine triad motif" evidence="2 3">
    <location>
        <begin position="97"/>
        <end position="101"/>
    </location>
</feature>
<evidence type="ECO:0000313" key="5">
    <source>
        <dbReference type="EMBL" id="TDX99600.1"/>
    </source>
</evidence>
<dbReference type="SUPFAM" id="SSF54197">
    <property type="entry name" value="HIT-like"/>
    <property type="match status" value="1"/>
</dbReference>
<keyword evidence="6" id="KW-1185">Reference proteome</keyword>
<proteinExistence type="predicted"/>
<dbReference type="PRINTS" id="PR00332">
    <property type="entry name" value="HISTRIAD"/>
</dbReference>
<dbReference type="Gene3D" id="3.30.428.10">
    <property type="entry name" value="HIT-like"/>
    <property type="match status" value="1"/>
</dbReference>
<feature type="domain" description="HIT" evidence="4">
    <location>
        <begin position="4"/>
        <end position="113"/>
    </location>
</feature>
<dbReference type="PROSITE" id="PS51084">
    <property type="entry name" value="HIT_2"/>
    <property type="match status" value="1"/>
</dbReference>
<dbReference type="InterPro" id="IPR036265">
    <property type="entry name" value="HIT-like_sf"/>
</dbReference>
<accession>A0A4R8IGB4</accession>
<dbReference type="InterPro" id="IPR019808">
    <property type="entry name" value="Histidine_triad_CS"/>
</dbReference>
<organism evidence="5 6">
    <name type="scientific">Thiohalophilus thiocyanatoxydans</name>
    <dbReference type="NCBI Taxonomy" id="381308"/>
    <lineage>
        <taxon>Bacteria</taxon>
        <taxon>Pseudomonadati</taxon>
        <taxon>Pseudomonadota</taxon>
        <taxon>Gammaproteobacteria</taxon>
        <taxon>Thiohalomonadales</taxon>
        <taxon>Thiohalophilaceae</taxon>
        <taxon>Thiohalophilus</taxon>
    </lineage>
</organism>
<evidence type="ECO:0000313" key="6">
    <source>
        <dbReference type="Proteomes" id="UP000294914"/>
    </source>
</evidence>
<dbReference type="Pfam" id="PF01230">
    <property type="entry name" value="HIT"/>
    <property type="match status" value="1"/>
</dbReference>
<dbReference type="CDD" id="cd01276">
    <property type="entry name" value="PKCI_related"/>
    <property type="match status" value="1"/>
</dbReference>
<evidence type="ECO:0000256" key="3">
    <source>
        <dbReference type="PROSITE-ProRule" id="PRU00464"/>
    </source>
</evidence>
<comment type="caution">
    <text evidence="5">The sequence shown here is derived from an EMBL/GenBank/DDBJ whole genome shotgun (WGS) entry which is preliminary data.</text>
</comment>
<dbReference type="Proteomes" id="UP000294914">
    <property type="component" value="Unassembled WGS sequence"/>
</dbReference>
<dbReference type="RefSeq" id="WP_134084798.1">
    <property type="nucleotide sequence ID" value="NZ_SOQX01000007.1"/>
</dbReference>
<name>A0A4R8IGB4_9GAMM</name>
<dbReference type="OrthoDB" id="9784774at2"/>
<dbReference type="InterPro" id="IPR001310">
    <property type="entry name" value="Histidine_triad_HIT"/>
</dbReference>
<dbReference type="PANTHER" id="PTHR23089">
    <property type="entry name" value="HISTIDINE TRIAD HIT PROTEIN"/>
    <property type="match status" value="1"/>
</dbReference>
<dbReference type="GO" id="GO:0003824">
    <property type="term" value="F:catalytic activity"/>
    <property type="evidence" value="ECO:0007669"/>
    <property type="project" value="InterPro"/>
</dbReference>
<dbReference type="InterPro" id="IPR011146">
    <property type="entry name" value="HIT-like"/>
</dbReference>
<feature type="active site" description="Tele-AMP-histidine intermediate" evidence="1">
    <location>
        <position position="99"/>
    </location>
</feature>
<gene>
    <name evidence="5" type="ORF">EDC23_2384</name>
</gene>